<organism evidence="2 3">
    <name type="scientific">Aeoliella straminimaris</name>
    <dbReference type="NCBI Taxonomy" id="2954799"/>
    <lineage>
        <taxon>Bacteria</taxon>
        <taxon>Pseudomonadati</taxon>
        <taxon>Planctomycetota</taxon>
        <taxon>Planctomycetia</taxon>
        <taxon>Pirellulales</taxon>
        <taxon>Lacipirellulaceae</taxon>
        <taxon>Aeoliella</taxon>
    </lineage>
</organism>
<evidence type="ECO:0008006" key="4">
    <source>
        <dbReference type="Google" id="ProtNLM"/>
    </source>
</evidence>
<comment type="caution">
    <text evidence="2">The sequence shown here is derived from an EMBL/GenBank/DDBJ whole genome shotgun (WGS) entry which is preliminary data.</text>
</comment>
<dbReference type="SUPFAM" id="SSF103088">
    <property type="entry name" value="OmpA-like"/>
    <property type="match status" value="1"/>
</dbReference>
<reference evidence="2" key="1">
    <citation type="submission" date="2022-06" db="EMBL/GenBank/DDBJ databases">
        <title>Aeoliella straminimaris, a novel planctomycete from sediments.</title>
        <authorList>
            <person name="Vitorino I.R."/>
            <person name="Lage O.M."/>
        </authorList>
    </citation>
    <scope>NUCLEOTIDE SEQUENCE</scope>
    <source>
        <strain evidence="2">ICT_H6.2</strain>
    </source>
</reference>
<protein>
    <recommendedName>
        <fullName evidence="4">SsuA/THI5-like domain-containing protein</fullName>
    </recommendedName>
</protein>
<name>A0A9X2FEB2_9BACT</name>
<dbReference type="RefSeq" id="WP_252854561.1">
    <property type="nucleotide sequence ID" value="NZ_JAMXLR010000073.1"/>
</dbReference>
<dbReference type="Gene3D" id="3.40.190.10">
    <property type="entry name" value="Periplasmic binding protein-like II"/>
    <property type="match status" value="1"/>
</dbReference>
<evidence type="ECO:0000313" key="3">
    <source>
        <dbReference type="Proteomes" id="UP001155241"/>
    </source>
</evidence>
<dbReference type="Gene3D" id="3.30.1330.60">
    <property type="entry name" value="OmpA-like domain"/>
    <property type="match status" value="1"/>
</dbReference>
<dbReference type="SUPFAM" id="SSF53850">
    <property type="entry name" value="Periplasmic binding protein-like II"/>
    <property type="match status" value="1"/>
</dbReference>
<dbReference type="InterPro" id="IPR036737">
    <property type="entry name" value="OmpA-like_sf"/>
</dbReference>
<feature type="chain" id="PRO_5040756596" description="SsuA/THI5-like domain-containing protein" evidence="1">
    <location>
        <begin position="23"/>
        <end position="612"/>
    </location>
</feature>
<dbReference type="EMBL" id="JAMXLR010000073">
    <property type="protein sequence ID" value="MCO6046447.1"/>
    <property type="molecule type" value="Genomic_DNA"/>
</dbReference>
<gene>
    <name evidence="2" type="ORF">NG895_21320</name>
</gene>
<accession>A0A9X2FEB2</accession>
<evidence type="ECO:0000313" key="2">
    <source>
        <dbReference type="EMBL" id="MCO6046447.1"/>
    </source>
</evidence>
<dbReference type="AlphaFoldDB" id="A0A9X2FEB2"/>
<evidence type="ECO:0000256" key="1">
    <source>
        <dbReference type="SAM" id="SignalP"/>
    </source>
</evidence>
<keyword evidence="1" id="KW-0732">Signal</keyword>
<sequence length="612" mass="66688">MHIQRLSYVMALLLLVATPVGAQQLFSSLTGPLSVEPVEDGAVTNVPYITWGGDVATFLANGGLETKPDSIYGKSGLKLKLTPGDDFVQQVKDYMGGKSPYLRGTFRMLGQASEVIGSDPRTKPVIILQLSWSGGDHVVARKDLRTLNDLKRDGKKVRIACQQGGPHVGLLFDALAAAQLTNEDVEIVFVDDLTGPNGAAEKFRNDKTIDACCVITPDMIGLTGGLDSTGTGAEGTVEGAHVLVSTQNMSRSIADVYAVRSDWYKTHREEVEKFVAGYLQATGEVTKMRDDFEKTQRMSNDYRQLLTMSQQIFGEDVLPTLEVDAHGLLLDCRFVGLPGQIAFFQQSGNLSGFEPKLTAALDLATTWGYAKSRKGFEPANFDYRQLANMAGVKYSEPKRVVKAEGLTEFPDDDLDAGTIVSFTISFEPNQTDFSVDRYGAEFDRALQSASTFGGAAVVIRGHSDPTKTLVQLIKSGMQKGLIRRSGQKGNYRYFLNAQGGNKELDLSQTETIVQLIESGAFEGAADSPLQTMQAALNLSQARAEQVKQAIIDYAEQRGVNVNLSQLQPLGAGISDPMISKPSNMAEAKQNMRVEFRIVKVNPEDLSEEDFDF</sequence>
<feature type="signal peptide" evidence="1">
    <location>
        <begin position="1"/>
        <end position="22"/>
    </location>
</feature>
<dbReference type="Proteomes" id="UP001155241">
    <property type="component" value="Unassembled WGS sequence"/>
</dbReference>
<keyword evidence="3" id="KW-1185">Reference proteome</keyword>
<proteinExistence type="predicted"/>